<dbReference type="Proteomes" id="UP000724672">
    <property type="component" value="Unassembled WGS sequence"/>
</dbReference>
<sequence length="397" mass="45667">MKKIKILVSSVALSMIFSAGAFAAPEENTTVPTEEEDIIEVVDEEVTEEDIEEADETSLSDKFLYNFERLVDNLKVALTFDEEKKLELLKEIAEKRLLDSEMLLEEGKFNLSESALAEFEAKIDELNGLISGIEDEEVTEEEIVDEDVTEETTEEDVEENDEDVQENDEDVQENDDEEIDTVSVKEAVHNMVAKRHSLNDARKSYVHARVNLKKMQKHGSEETIALAEALLEEAKLAYDTAREELNTAFAEMKVVVASKEASEDMDEEIEDEDMEEDIDEDIDEEVEDEDMNEEIDEDMNEEERTEEEKLAAEKAREEAKEKKEEAKKKAEELREEAKKQREEEKKAAEKAREDAKKQKEEIKEKAEKAREEAKEKAEELREDAKKKAENNKNKNNN</sequence>
<gene>
    <name evidence="5" type="ORF">GOQ27_00720</name>
</gene>
<proteinExistence type="predicted"/>
<comment type="caution">
    <text evidence="5">The sequence shown here is derived from an EMBL/GenBank/DDBJ whole genome shotgun (WGS) entry which is preliminary data.</text>
</comment>
<dbReference type="EMBL" id="WSFT01000006">
    <property type="protein sequence ID" value="MBS4536961.1"/>
    <property type="molecule type" value="Genomic_DNA"/>
</dbReference>
<feature type="compositionally biased region" description="Acidic residues" evidence="2">
    <location>
        <begin position="263"/>
        <end position="305"/>
    </location>
</feature>
<keyword evidence="1" id="KW-0175">Coiled coil</keyword>
<feature type="signal peptide" evidence="3">
    <location>
        <begin position="1"/>
        <end position="23"/>
    </location>
</feature>
<dbReference type="Pfam" id="PF18915">
    <property type="entry name" value="DUF5667"/>
    <property type="match status" value="1"/>
</dbReference>
<evidence type="ECO:0000313" key="6">
    <source>
        <dbReference type="Proteomes" id="UP000724672"/>
    </source>
</evidence>
<dbReference type="AlphaFoldDB" id="A0A942Z523"/>
<evidence type="ECO:0000256" key="1">
    <source>
        <dbReference type="SAM" id="Coils"/>
    </source>
</evidence>
<evidence type="ECO:0000259" key="4">
    <source>
        <dbReference type="Pfam" id="PF18915"/>
    </source>
</evidence>
<protein>
    <recommendedName>
        <fullName evidence="4">DUF5667 domain-containing protein</fullName>
    </recommendedName>
</protein>
<keyword evidence="3" id="KW-0732">Signal</keyword>
<reference evidence="5" key="1">
    <citation type="submission" date="2019-12" db="EMBL/GenBank/DDBJ databases">
        <title>Clostridiaceae gen. nov. sp. nov., isolated from sediment in Xinjiang, China.</title>
        <authorList>
            <person name="Zhang R."/>
        </authorList>
    </citation>
    <scope>NUCLEOTIDE SEQUENCE</scope>
    <source>
        <strain evidence="5">D2Q-11</strain>
    </source>
</reference>
<feature type="coiled-coil region" evidence="1">
    <location>
        <begin position="224"/>
        <end position="251"/>
    </location>
</feature>
<evidence type="ECO:0000313" key="5">
    <source>
        <dbReference type="EMBL" id="MBS4536961.1"/>
    </source>
</evidence>
<keyword evidence="6" id="KW-1185">Reference proteome</keyword>
<name>A0A942Z523_9FIRM</name>
<dbReference type="InterPro" id="IPR043725">
    <property type="entry name" value="DUF5667"/>
</dbReference>
<feature type="region of interest" description="Disordered" evidence="2">
    <location>
        <begin position="258"/>
        <end position="397"/>
    </location>
</feature>
<organism evidence="5 6">
    <name type="scientific">Anaeromonas frigoriresistens</name>
    <dbReference type="NCBI Taxonomy" id="2683708"/>
    <lineage>
        <taxon>Bacteria</taxon>
        <taxon>Bacillati</taxon>
        <taxon>Bacillota</taxon>
        <taxon>Tissierellia</taxon>
        <taxon>Tissierellales</taxon>
        <taxon>Thermohalobacteraceae</taxon>
        <taxon>Anaeromonas</taxon>
    </lineage>
</organism>
<dbReference type="RefSeq" id="WP_203364893.1">
    <property type="nucleotide sequence ID" value="NZ_WSFT01000006.1"/>
</dbReference>
<accession>A0A942Z523</accession>
<feature type="compositionally biased region" description="Basic and acidic residues" evidence="2">
    <location>
        <begin position="306"/>
        <end position="397"/>
    </location>
</feature>
<feature type="chain" id="PRO_5037694406" description="DUF5667 domain-containing protein" evidence="3">
    <location>
        <begin position="24"/>
        <end position="397"/>
    </location>
</feature>
<feature type="region of interest" description="Disordered" evidence="2">
    <location>
        <begin position="135"/>
        <end position="179"/>
    </location>
</feature>
<evidence type="ECO:0000256" key="3">
    <source>
        <dbReference type="SAM" id="SignalP"/>
    </source>
</evidence>
<evidence type="ECO:0000256" key="2">
    <source>
        <dbReference type="SAM" id="MobiDB-lite"/>
    </source>
</evidence>
<feature type="domain" description="DUF5667" evidence="4">
    <location>
        <begin position="59"/>
        <end position="155"/>
    </location>
</feature>